<reference evidence="12" key="1">
    <citation type="submission" date="2017-01" db="EMBL/GenBank/DDBJ databases">
        <title>Comparative genomics of anhydrobiosis in the tardigrade Hypsibius dujardini.</title>
        <authorList>
            <person name="Yoshida Y."/>
            <person name="Koutsovoulos G."/>
            <person name="Laetsch D."/>
            <person name="Stevens L."/>
            <person name="Kumar S."/>
            <person name="Horikawa D."/>
            <person name="Ishino K."/>
            <person name="Komine S."/>
            <person name="Tomita M."/>
            <person name="Blaxter M."/>
            <person name="Arakawa K."/>
        </authorList>
    </citation>
    <scope>NUCLEOTIDE SEQUENCE [LARGE SCALE GENOMIC DNA]</scope>
    <source>
        <strain evidence="12">Z151</strain>
    </source>
</reference>
<evidence type="ECO:0000256" key="4">
    <source>
        <dbReference type="ARBA" id="ARBA00023040"/>
    </source>
</evidence>
<evidence type="ECO:0000256" key="1">
    <source>
        <dbReference type="ARBA" id="ARBA00004141"/>
    </source>
</evidence>
<dbReference type="Proteomes" id="UP000192578">
    <property type="component" value="Unassembled WGS sequence"/>
</dbReference>
<feature type="transmembrane region" description="Helical" evidence="9">
    <location>
        <begin position="174"/>
        <end position="192"/>
    </location>
</feature>
<comment type="subcellular location">
    <subcellularLocation>
        <location evidence="1">Membrane</location>
        <topology evidence="1">Multi-pass membrane protein</topology>
    </subcellularLocation>
</comment>
<evidence type="ECO:0000256" key="9">
    <source>
        <dbReference type="SAM" id="Phobius"/>
    </source>
</evidence>
<dbReference type="Pfam" id="PF00001">
    <property type="entry name" value="7tm_1"/>
    <property type="match status" value="1"/>
</dbReference>
<dbReference type="SUPFAM" id="SSF81321">
    <property type="entry name" value="Family A G protein-coupled receptor-like"/>
    <property type="match status" value="1"/>
</dbReference>
<feature type="transmembrane region" description="Helical" evidence="9">
    <location>
        <begin position="121"/>
        <end position="142"/>
    </location>
</feature>
<dbReference type="CDD" id="cd00637">
    <property type="entry name" value="7tm_classA_rhodopsin-like"/>
    <property type="match status" value="1"/>
</dbReference>
<dbReference type="Gene3D" id="1.20.1070.10">
    <property type="entry name" value="Rhodopsin 7-helix transmembrane proteins"/>
    <property type="match status" value="1"/>
</dbReference>
<dbReference type="AlphaFoldDB" id="A0A1W0WBC1"/>
<keyword evidence="4" id="KW-0297">G-protein coupled receptor</keyword>
<evidence type="ECO:0000256" key="5">
    <source>
        <dbReference type="ARBA" id="ARBA00023136"/>
    </source>
</evidence>
<dbReference type="OrthoDB" id="6435638at2759"/>
<feature type="domain" description="G-protein coupled receptors family 1 profile" evidence="10">
    <location>
        <begin position="20"/>
        <end position="273"/>
    </location>
</feature>
<evidence type="ECO:0000313" key="12">
    <source>
        <dbReference type="Proteomes" id="UP000192578"/>
    </source>
</evidence>
<sequence>MELMAWIVITASLSLAGIFLNFAALSVTFWRGKAESIFNILMSHFVAINFAICLVNIPIHVFMVLAKHHGYKLQSYICGPIQFFFALGCAVCNWADVCLSVNRFVAIVFPHYYKWWTSKWVNLAMVALGWAVCTAAILPLAFGQAGSMPILAMGQCGFLPIGKSGALVTAVVSYIPYGIIASASLAIWFRILQLQRANNRIRTGDAMKRTVISRRRLVVARMLLMTTVWSAICNIPWGVIQFNFPYLYGTEPVSTLWLRTVQAIQYGFSPLVLYSTNEDYRRRFRMLLNRAFGRRIPVGGINTVSGTEQGARSSHFNSATMKAELD</sequence>
<keyword evidence="2 9" id="KW-0812">Transmembrane</keyword>
<comment type="caution">
    <text evidence="11">The sequence shown here is derived from an EMBL/GenBank/DDBJ whole genome shotgun (WGS) entry which is preliminary data.</text>
</comment>
<dbReference type="GO" id="GO:0004930">
    <property type="term" value="F:G protein-coupled receptor activity"/>
    <property type="evidence" value="ECO:0007669"/>
    <property type="project" value="UniProtKB-KW"/>
</dbReference>
<keyword evidence="6" id="KW-0675">Receptor</keyword>
<dbReference type="GO" id="GO:0005886">
    <property type="term" value="C:plasma membrane"/>
    <property type="evidence" value="ECO:0007669"/>
    <property type="project" value="TreeGrafter"/>
</dbReference>
<evidence type="ECO:0000259" key="10">
    <source>
        <dbReference type="PROSITE" id="PS50262"/>
    </source>
</evidence>
<feature type="compositionally biased region" description="Polar residues" evidence="8">
    <location>
        <begin position="307"/>
        <end position="320"/>
    </location>
</feature>
<feature type="transmembrane region" description="Helical" evidence="9">
    <location>
        <begin position="83"/>
        <end position="109"/>
    </location>
</feature>
<dbReference type="EMBL" id="MTYJ01000143">
    <property type="protein sequence ID" value="OQV12516.1"/>
    <property type="molecule type" value="Genomic_DNA"/>
</dbReference>
<dbReference type="PANTHER" id="PTHR24243">
    <property type="entry name" value="G-PROTEIN COUPLED RECEPTOR"/>
    <property type="match status" value="1"/>
</dbReference>
<feature type="region of interest" description="Disordered" evidence="8">
    <location>
        <begin position="307"/>
        <end position="326"/>
    </location>
</feature>
<evidence type="ECO:0000256" key="8">
    <source>
        <dbReference type="SAM" id="MobiDB-lite"/>
    </source>
</evidence>
<dbReference type="InterPro" id="IPR017452">
    <property type="entry name" value="GPCR_Rhodpsn_7TM"/>
</dbReference>
<feature type="transmembrane region" description="Helical" evidence="9">
    <location>
        <begin position="37"/>
        <end position="63"/>
    </location>
</feature>
<evidence type="ECO:0000256" key="2">
    <source>
        <dbReference type="ARBA" id="ARBA00022692"/>
    </source>
</evidence>
<evidence type="ECO:0000256" key="7">
    <source>
        <dbReference type="ARBA" id="ARBA00023224"/>
    </source>
</evidence>
<evidence type="ECO:0000256" key="3">
    <source>
        <dbReference type="ARBA" id="ARBA00022989"/>
    </source>
</evidence>
<keyword evidence="7" id="KW-0807">Transducer</keyword>
<dbReference type="InterPro" id="IPR000276">
    <property type="entry name" value="GPCR_Rhodpsn"/>
</dbReference>
<name>A0A1W0WBC1_HYPEX</name>
<dbReference type="PROSITE" id="PS50262">
    <property type="entry name" value="G_PROTEIN_RECEP_F1_2"/>
    <property type="match status" value="1"/>
</dbReference>
<evidence type="ECO:0000313" key="11">
    <source>
        <dbReference type="EMBL" id="OQV12516.1"/>
    </source>
</evidence>
<proteinExistence type="predicted"/>
<feature type="transmembrane region" description="Helical" evidence="9">
    <location>
        <begin position="217"/>
        <end position="237"/>
    </location>
</feature>
<organism evidence="11 12">
    <name type="scientific">Hypsibius exemplaris</name>
    <name type="common">Freshwater tardigrade</name>
    <dbReference type="NCBI Taxonomy" id="2072580"/>
    <lineage>
        <taxon>Eukaryota</taxon>
        <taxon>Metazoa</taxon>
        <taxon>Ecdysozoa</taxon>
        <taxon>Tardigrada</taxon>
        <taxon>Eutardigrada</taxon>
        <taxon>Parachela</taxon>
        <taxon>Hypsibioidea</taxon>
        <taxon>Hypsibiidae</taxon>
        <taxon>Hypsibius</taxon>
    </lineage>
</organism>
<gene>
    <name evidence="11" type="ORF">BV898_13242</name>
</gene>
<feature type="transmembrane region" description="Helical" evidence="9">
    <location>
        <begin position="257"/>
        <end position="276"/>
    </location>
</feature>
<keyword evidence="12" id="KW-1185">Reference proteome</keyword>
<protein>
    <recommendedName>
        <fullName evidence="10">G-protein coupled receptors family 1 profile domain-containing protein</fullName>
    </recommendedName>
</protein>
<accession>A0A1W0WBC1</accession>
<evidence type="ECO:0000256" key="6">
    <source>
        <dbReference type="ARBA" id="ARBA00023170"/>
    </source>
</evidence>
<keyword evidence="3 9" id="KW-1133">Transmembrane helix</keyword>
<dbReference type="PANTHER" id="PTHR24243:SF208">
    <property type="entry name" value="PYROKININ-1 RECEPTOR"/>
    <property type="match status" value="1"/>
</dbReference>
<keyword evidence="5 9" id="KW-0472">Membrane</keyword>
<feature type="transmembrane region" description="Helical" evidence="9">
    <location>
        <begin position="6"/>
        <end position="30"/>
    </location>
</feature>